<gene>
    <name evidence="2" type="ORF">PR002_g14692</name>
</gene>
<reference evidence="2 3" key="1">
    <citation type="submission" date="2018-09" db="EMBL/GenBank/DDBJ databases">
        <title>Genomic investigation of the strawberry pathogen Phytophthora fragariae indicates pathogenicity is determined by transcriptional variation in three key races.</title>
        <authorList>
            <person name="Adams T.M."/>
            <person name="Armitage A.D."/>
            <person name="Sobczyk M.K."/>
            <person name="Bates H.J."/>
            <person name="Dunwell J.M."/>
            <person name="Nellist C.F."/>
            <person name="Harrison R.J."/>
        </authorList>
    </citation>
    <scope>NUCLEOTIDE SEQUENCE [LARGE SCALE GENOMIC DNA]</scope>
    <source>
        <strain evidence="2 3">SCRP324</strain>
    </source>
</reference>
<evidence type="ECO:0000313" key="2">
    <source>
        <dbReference type="EMBL" id="KAE9012846.1"/>
    </source>
</evidence>
<dbReference type="Proteomes" id="UP000435112">
    <property type="component" value="Unassembled WGS sequence"/>
</dbReference>
<sequence length="139" mass="14138">MADGSVRRRTGGGEGRRADRRGGGRRRRTSSDGVQKGTEGDCVRRRRTGQDCVAVGGGGRQAATVDGVGLRCGGCGGRQRVTACGGDRRRKTAVTACGGGQLADKGRAQVATAEASGQVAVEEESVQLVALVVQGLLGV</sequence>
<proteinExistence type="predicted"/>
<feature type="region of interest" description="Disordered" evidence="1">
    <location>
        <begin position="1"/>
        <end position="42"/>
    </location>
</feature>
<comment type="caution">
    <text evidence="2">The sequence shown here is derived from an EMBL/GenBank/DDBJ whole genome shotgun (WGS) entry which is preliminary data.</text>
</comment>
<organism evidence="2 3">
    <name type="scientific">Phytophthora rubi</name>
    <dbReference type="NCBI Taxonomy" id="129364"/>
    <lineage>
        <taxon>Eukaryota</taxon>
        <taxon>Sar</taxon>
        <taxon>Stramenopiles</taxon>
        <taxon>Oomycota</taxon>
        <taxon>Peronosporomycetes</taxon>
        <taxon>Peronosporales</taxon>
        <taxon>Peronosporaceae</taxon>
        <taxon>Phytophthora</taxon>
    </lineage>
</organism>
<name>A0A6A3KZL9_9STRA</name>
<protein>
    <submittedName>
        <fullName evidence="2">Uncharacterized protein</fullName>
    </submittedName>
</protein>
<evidence type="ECO:0000256" key="1">
    <source>
        <dbReference type="SAM" id="MobiDB-lite"/>
    </source>
</evidence>
<accession>A0A6A3KZL9</accession>
<dbReference type="AlphaFoldDB" id="A0A6A3KZL9"/>
<evidence type="ECO:0000313" key="3">
    <source>
        <dbReference type="Proteomes" id="UP000435112"/>
    </source>
</evidence>
<dbReference type="EMBL" id="QXFU01001030">
    <property type="protein sequence ID" value="KAE9012846.1"/>
    <property type="molecule type" value="Genomic_DNA"/>
</dbReference>